<dbReference type="EMBL" id="JBEPCU010000151">
    <property type="protein sequence ID" value="MER6977695.1"/>
    <property type="molecule type" value="Genomic_DNA"/>
</dbReference>
<proteinExistence type="predicted"/>
<reference evidence="2 3" key="1">
    <citation type="submission" date="2024-06" db="EMBL/GenBank/DDBJ databases">
        <title>The Natural Products Discovery Center: Release of the First 8490 Sequenced Strains for Exploring Actinobacteria Biosynthetic Diversity.</title>
        <authorList>
            <person name="Kalkreuter E."/>
            <person name="Kautsar S.A."/>
            <person name="Yang D."/>
            <person name="Bader C.D."/>
            <person name="Teijaro C.N."/>
            <person name="Fluegel L."/>
            <person name="Davis C.M."/>
            <person name="Simpson J.R."/>
            <person name="Lauterbach L."/>
            <person name="Steele A.D."/>
            <person name="Gui C."/>
            <person name="Meng S."/>
            <person name="Li G."/>
            <person name="Viehrig K."/>
            <person name="Ye F."/>
            <person name="Su P."/>
            <person name="Kiefer A.F."/>
            <person name="Nichols A."/>
            <person name="Cepeda A.J."/>
            <person name="Yan W."/>
            <person name="Fan B."/>
            <person name="Jiang Y."/>
            <person name="Adhikari A."/>
            <person name="Zheng C.-J."/>
            <person name="Schuster L."/>
            <person name="Cowan T.M."/>
            <person name="Smanski M.J."/>
            <person name="Chevrette M.G."/>
            <person name="De Carvalho L.P.S."/>
            <person name="Shen B."/>
        </authorList>
    </citation>
    <scope>NUCLEOTIDE SEQUENCE [LARGE SCALE GENOMIC DNA]</scope>
    <source>
        <strain evidence="2 3">NPDC000634</strain>
    </source>
</reference>
<feature type="compositionally biased region" description="Basic and acidic residues" evidence="1">
    <location>
        <begin position="202"/>
        <end position="211"/>
    </location>
</feature>
<gene>
    <name evidence="2" type="ORF">ABT317_11920</name>
</gene>
<comment type="caution">
    <text evidence="2">The sequence shown here is derived from an EMBL/GenBank/DDBJ whole genome shotgun (WGS) entry which is preliminary data.</text>
</comment>
<dbReference type="RefSeq" id="WP_208640895.1">
    <property type="nucleotide sequence ID" value="NZ_MUBM01000363.1"/>
</dbReference>
<accession>A0ABV1W0J4</accession>
<keyword evidence="3" id="KW-1185">Reference proteome</keyword>
<sequence length="227" mass="24698">MPKPTRPTSATMRDSVPMPSRYAHLHPDDGACLMEAVSLLAGGRFTDSPRCTHPALATLARMVNDCVGDSARPLLWPLAADLSCAYPAGRDYAPWLVGMAVQAARETRPDSRLLEMRQATCARRAARLAGADIPTPLGPFLDRLWWRGPGRHHLEHALRVLARAPDAERRLIRLLHTALSYQRPVLRTPPSSGLRPGAPQAHEARARRDDVGCSQPGAAGDSAFTGR</sequence>
<feature type="region of interest" description="Disordered" evidence="1">
    <location>
        <begin position="185"/>
        <end position="227"/>
    </location>
</feature>
<evidence type="ECO:0000313" key="2">
    <source>
        <dbReference type="EMBL" id="MER6977695.1"/>
    </source>
</evidence>
<protein>
    <submittedName>
        <fullName evidence="2">Uncharacterized protein</fullName>
    </submittedName>
</protein>
<dbReference type="Proteomes" id="UP001458415">
    <property type="component" value="Unassembled WGS sequence"/>
</dbReference>
<evidence type="ECO:0000256" key="1">
    <source>
        <dbReference type="SAM" id="MobiDB-lite"/>
    </source>
</evidence>
<organism evidence="2 3">
    <name type="scientific">Streptomyces carpinensis</name>
    <dbReference type="NCBI Taxonomy" id="66369"/>
    <lineage>
        <taxon>Bacteria</taxon>
        <taxon>Bacillati</taxon>
        <taxon>Actinomycetota</taxon>
        <taxon>Actinomycetes</taxon>
        <taxon>Kitasatosporales</taxon>
        <taxon>Streptomycetaceae</taxon>
        <taxon>Streptomyces</taxon>
    </lineage>
</organism>
<name>A0ABV1W0J4_9ACTN</name>
<evidence type="ECO:0000313" key="3">
    <source>
        <dbReference type="Proteomes" id="UP001458415"/>
    </source>
</evidence>